<comment type="function">
    <text evidence="11">Fluoride-specific ion channel. Important for reducing fluoride concentration in the cell, thus reducing its toxicity.</text>
</comment>
<keyword evidence="7 11" id="KW-0472">Membrane</keyword>
<dbReference type="HAMAP" id="MF_00454">
    <property type="entry name" value="FluC"/>
    <property type="match status" value="1"/>
</dbReference>
<keyword evidence="3" id="KW-0997">Cell inner membrane</keyword>
<feature type="transmembrane region" description="Helical" evidence="11">
    <location>
        <begin position="71"/>
        <end position="89"/>
    </location>
</feature>
<evidence type="ECO:0000256" key="1">
    <source>
        <dbReference type="ARBA" id="ARBA00004651"/>
    </source>
</evidence>
<keyword evidence="5 11" id="KW-1133">Transmembrane helix</keyword>
<feature type="transmembrane region" description="Helical" evidence="11">
    <location>
        <begin position="37"/>
        <end position="59"/>
    </location>
</feature>
<sequence length="128" mass="14083">MKQELIKILLIMLGGSLGATCRYGTSLLAARLFGTRFAWGTLIVNLVGCFLIGFAFSLADRTRWMGTLPRLFFVTGFLGALTTFSTFALESTNFLRAASHWLTLANFLANNLVGMVLVLLGMWIGRLI</sequence>
<evidence type="ECO:0000256" key="2">
    <source>
        <dbReference type="ARBA" id="ARBA00022475"/>
    </source>
</evidence>
<feature type="binding site" evidence="11">
    <location>
        <position position="79"/>
    </location>
    <ligand>
        <name>Na(+)</name>
        <dbReference type="ChEBI" id="CHEBI:29101"/>
        <note>structural</note>
    </ligand>
</feature>
<dbReference type="GO" id="GO:0005886">
    <property type="term" value="C:plasma membrane"/>
    <property type="evidence" value="ECO:0007669"/>
    <property type="project" value="UniProtKB-SubCell"/>
</dbReference>
<dbReference type="Pfam" id="PF02537">
    <property type="entry name" value="CRCB"/>
    <property type="match status" value="1"/>
</dbReference>
<keyword evidence="11" id="KW-0813">Transport</keyword>
<evidence type="ECO:0000313" key="13">
    <source>
        <dbReference type="Proteomes" id="UP001144372"/>
    </source>
</evidence>
<dbReference type="PANTHER" id="PTHR28259:SF1">
    <property type="entry name" value="FLUORIDE EXPORT PROTEIN 1-RELATED"/>
    <property type="match status" value="1"/>
</dbReference>
<organism evidence="12 13">
    <name type="scientific">Desulforhabdus amnigena</name>
    <dbReference type="NCBI Taxonomy" id="40218"/>
    <lineage>
        <taxon>Bacteria</taxon>
        <taxon>Pseudomonadati</taxon>
        <taxon>Thermodesulfobacteriota</taxon>
        <taxon>Syntrophobacteria</taxon>
        <taxon>Syntrophobacterales</taxon>
        <taxon>Syntrophobacteraceae</taxon>
        <taxon>Desulforhabdus</taxon>
    </lineage>
</organism>
<keyword evidence="8 11" id="KW-0407">Ion channel</keyword>
<evidence type="ECO:0000313" key="12">
    <source>
        <dbReference type="EMBL" id="GLI35576.1"/>
    </source>
</evidence>
<comment type="activity regulation">
    <text evidence="11">Na(+) is not transported, but it plays an essential structural role and its presence is essential for fluoride channel function.</text>
</comment>
<keyword evidence="6 11" id="KW-0406">Ion transport</keyword>
<evidence type="ECO:0000256" key="9">
    <source>
        <dbReference type="ARBA" id="ARBA00035120"/>
    </source>
</evidence>
<evidence type="ECO:0000256" key="7">
    <source>
        <dbReference type="ARBA" id="ARBA00023136"/>
    </source>
</evidence>
<dbReference type="GO" id="GO:0046872">
    <property type="term" value="F:metal ion binding"/>
    <property type="evidence" value="ECO:0007669"/>
    <property type="project" value="UniProtKB-KW"/>
</dbReference>
<reference evidence="12" key="1">
    <citation type="submission" date="2022-12" db="EMBL/GenBank/DDBJ databases">
        <title>Reference genome sequencing for broad-spectrum identification of bacterial and archaeal isolates by mass spectrometry.</title>
        <authorList>
            <person name="Sekiguchi Y."/>
            <person name="Tourlousse D.M."/>
        </authorList>
    </citation>
    <scope>NUCLEOTIDE SEQUENCE</scope>
    <source>
        <strain evidence="12">ASRB1</strain>
    </source>
</reference>
<comment type="similarity">
    <text evidence="9 11">Belongs to the fluoride channel Fluc/FEX (TC 1.A.43) family.</text>
</comment>
<evidence type="ECO:0000256" key="8">
    <source>
        <dbReference type="ARBA" id="ARBA00023303"/>
    </source>
</evidence>
<evidence type="ECO:0000256" key="11">
    <source>
        <dbReference type="HAMAP-Rule" id="MF_00454"/>
    </source>
</evidence>
<gene>
    <name evidence="11 12" type="primary">crcB</name>
    <name evidence="11" type="synonym">fluC</name>
    <name evidence="12" type="ORF">DAMNIGENAA_30090</name>
</gene>
<comment type="subcellular location">
    <subcellularLocation>
        <location evidence="1 11">Cell membrane</location>
        <topology evidence="1 11">Multi-pass membrane protein</topology>
    </subcellularLocation>
</comment>
<proteinExistence type="inferred from homology"/>
<evidence type="ECO:0000256" key="5">
    <source>
        <dbReference type="ARBA" id="ARBA00022989"/>
    </source>
</evidence>
<dbReference type="PANTHER" id="PTHR28259">
    <property type="entry name" value="FLUORIDE EXPORT PROTEIN 1-RELATED"/>
    <property type="match status" value="1"/>
</dbReference>
<dbReference type="GO" id="GO:0140114">
    <property type="term" value="P:cellular detoxification of fluoride"/>
    <property type="evidence" value="ECO:0007669"/>
    <property type="project" value="UniProtKB-UniRule"/>
</dbReference>
<keyword evidence="13" id="KW-1185">Reference proteome</keyword>
<dbReference type="AlphaFoldDB" id="A0A9W6FVC2"/>
<keyword evidence="4 11" id="KW-0812">Transmembrane</keyword>
<accession>A0A9W6FVC2</accession>
<dbReference type="Proteomes" id="UP001144372">
    <property type="component" value="Unassembled WGS sequence"/>
</dbReference>
<keyword evidence="11" id="KW-0915">Sodium</keyword>
<evidence type="ECO:0000256" key="10">
    <source>
        <dbReference type="ARBA" id="ARBA00035585"/>
    </source>
</evidence>
<protein>
    <recommendedName>
        <fullName evidence="11">Fluoride-specific ion channel FluC</fullName>
    </recommendedName>
</protein>
<feature type="transmembrane region" description="Helical" evidence="11">
    <location>
        <begin position="101"/>
        <end position="124"/>
    </location>
</feature>
<dbReference type="GO" id="GO:0062054">
    <property type="term" value="F:fluoride channel activity"/>
    <property type="evidence" value="ECO:0007669"/>
    <property type="project" value="UniProtKB-UniRule"/>
</dbReference>
<keyword evidence="2 11" id="KW-1003">Cell membrane</keyword>
<feature type="binding site" evidence="11">
    <location>
        <position position="82"/>
    </location>
    <ligand>
        <name>Na(+)</name>
        <dbReference type="ChEBI" id="CHEBI:29101"/>
        <note>structural</note>
    </ligand>
</feature>
<evidence type="ECO:0000256" key="6">
    <source>
        <dbReference type="ARBA" id="ARBA00023065"/>
    </source>
</evidence>
<comment type="catalytic activity">
    <reaction evidence="10">
        <text>fluoride(in) = fluoride(out)</text>
        <dbReference type="Rhea" id="RHEA:76159"/>
        <dbReference type="ChEBI" id="CHEBI:17051"/>
    </reaction>
    <physiologicalReaction direction="left-to-right" evidence="10">
        <dbReference type="Rhea" id="RHEA:76160"/>
    </physiologicalReaction>
</comment>
<dbReference type="NCBIfam" id="TIGR00494">
    <property type="entry name" value="crcB"/>
    <property type="match status" value="1"/>
</dbReference>
<dbReference type="RefSeq" id="WP_281795534.1">
    <property type="nucleotide sequence ID" value="NZ_BSDR01000001.1"/>
</dbReference>
<dbReference type="InterPro" id="IPR003691">
    <property type="entry name" value="FluC"/>
</dbReference>
<evidence type="ECO:0000256" key="4">
    <source>
        <dbReference type="ARBA" id="ARBA00022692"/>
    </source>
</evidence>
<name>A0A9W6FVC2_9BACT</name>
<dbReference type="EMBL" id="BSDR01000001">
    <property type="protein sequence ID" value="GLI35576.1"/>
    <property type="molecule type" value="Genomic_DNA"/>
</dbReference>
<keyword evidence="11" id="KW-0479">Metal-binding</keyword>
<evidence type="ECO:0000256" key="3">
    <source>
        <dbReference type="ARBA" id="ARBA00022519"/>
    </source>
</evidence>
<comment type="caution">
    <text evidence="12">The sequence shown here is derived from an EMBL/GenBank/DDBJ whole genome shotgun (WGS) entry which is preliminary data.</text>
</comment>